<accession>A0ABN4LLF0</accession>
<feature type="transmembrane region" description="Helical" evidence="7">
    <location>
        <begin position="12"/>
        <end position="31"/>
    </location>
</feature>
<feature type="transmembrane region" description="Helical" evidence="7">
    <location>
        <begin position="281"/>
        <end position="301"/>
    </location>
</feature>
<organism evidence="8 9">
    <name type="scientific">Alteromonas stellipolaris</name>
    <dbReference type="NCBI Taxonomy" id="233316"/>
    <lineage>
        <taxon>Bacteria</taxon>
        <taxon>Pseudomonadati</taxon>
        <taxon>Pseudomonadota</taxon>
        <taxon>Gammaproteobacteria</taxon>
        <taxon>Alteromonadales</taxon>
        <taxon>Alteromonadaceae</taxon>
        <taxon>Alteromonas/Salinimonas group</taxon>
        <taxon>Alteromonas</taxon>
    </lineage>
</organism>
<dbReference type="Proteomes" id="UP000056750">
    <property type="component" value="Chromosome"/>
</dbReference>
<feature type="transmembrane region" description="Helical" evidence="7">
    <location>
        <begin position="379"/>
        <end position="397"/>
    </location>
</feature>
<name>A0ABN4LLF0_9ALTE</name>
<feature type="transmembrane region" description="Helical" evidence="7">
    <location>
        <begin position="207"/>
        <end position="224"/>
    </location>
</feature>
<evidence type="ECO:0000256" key="5">
    <source>
        <dbReference type="ARBA" id="ARBA00022989"/>
    </source>
</evidence>
<feature type="transmembrane region" description="Helical" evidence="7">
    <location>
        <begin position="355"/>
        <end position="373"/>
    </location>
</feature>
<evidence type="ECO:0000313" key="8">
    <source>
        <dbReference type="EMBL" id="AMJ74011.1"/>
    </source>
</evidence>
<feature type="transmembrane region" description="Helical" evidence="7">
    <location>
        <begin position="441"/>
        <end position="463"/>
    </location>
</feature>
<keyword evidence="9" id="KW-1185">Reference proteome</keyword>
<feature type="transmembrane region" description="Helical" evidence="7">
    <location>
        <begin position="110"/>
        <end position="133"/>
    </location>
</feature>
<evidence type="ECO:0000256" key="1">
    <source>
        <dbReference type="ARBA" id="ARBA00004651"/>
    </source>
</evidence>
<evidence type="ECO:0000256" key="6">
    <source>
        <dbReference type="ARBA" id="ARBA00023136"/>
    </source>
</evidence>
<comment type="subcellular location">
    <subcellularLocation>
        <location evidence="1">Cell membrane</location>
        <topology evidence="1">Multi-pass membrane protein</topology>
    </subcellularLocation>
</comment>
<dbReference type="InterPro" id="IPR050833">
    <property type="entry name" value="Poly_Biosynth_Transport"/>
</dbReference>
<evidence type="ECO:0000313" key="9">
    <source>
        <dbReference type="Proteomes" id="UP000056750"/>
    </source>
</evidence>
<proteinExistence type="inferred from homology"/>
<dbReference type="PANTHER" id="PTHR30250:SF10">
    <property type="entry name" value="LIPOPOLYSACCHARIDE BIOSYNTHESIS PROTEIN WZXC"/>
    <property type="match status" value="1"/>
</dbReference>
<sequence length="478" mass="52541">MNVKKKTLTGSLWNVVRTFTISFIDLFVYMYLARLLTLEEFGVLTFCLLIVEFANMLTNVGVNQNLIQRKEWDLSYFSSVFTFVLSASVVLTFLLGLIGGGVAFYTHSKLAALVILSLSILPILVGLQSIFSAKMERDFLNKEITTIKGSAAVFSGLLTITLAYNGIGLWSVVVGKITQHTVVLIWFFTKAKLKVSLSIERSHLNEITSFCLPLFAIAVVNFLHGKASNLYVGLVLGAEKFALISVSKKGTEVLSQLSITSINKMIVPSMSRVASEKKVAAFYKVLHFTSLVVIPSFLGLGAVSEKFILLSFGAKFSESAIFLQITTSMIIAQTLTWFLPNLLISEGKTKDALRLKLISVIGSVLVSGCTVWFGVEVMLISMTVASYLIMPIIVSVVKKHYDIELGKMIKLCLPSIISSFVMITAIKVAEVYLDLYSIPLIFDLLALVCVGGLTYAIMIMIFFRSSVGEVVGLLKKNQ</sequence>
<evidence type="ECO:0000256" key="2">
    <source>
        <dbReference type="ARBA" id="ARBA00007430"/>
    </source>
</evidence>
<gene>
    <name evidence="8" type="ORF">AVL57_08485</name>
</gene>
<feature type="transmembrane region" description="Helical" evidence="7">
    <location>
        <begin position="409"/>
        <end position="429"/>
    </location>
</feature>
<evidence type="ECO:0000256" key="4">
    <source>
        <dbReference type="ARBA" id="ARBA00022692"/>
    </source>
</evidence>
<feature type="transmembrane region" description="Helical" evidence="7">
    <location>
        <begin position="145"/>
        <end position="163"/>
    </location>
</feature>
<evidence type="ECO:0000256" key="3">
    <source>
        <dbReference type="ARBA" id="ARBA00022475"/>
    </source>
</evidence>
<dbReference type="RefSeq" id="WP_057792529.1">
    <property type="nucleotide sequence ID" value="NZ_CP013926.1"/>
</dbReference>
<feature type="transmembrane region" description="Helical" evidence="7">
    <location>
        <begin position="321"/>
        <end position="343"/>
    </location>
</feature>
<protein>
    <recommendedName>
        <fullName evidence="10">Lipopolysaccharide biosynthesis protein</fullName>
    </recommendedName>
</protein>
<evidence type="ECO:0000256" key="7">
    <source>
        <dbReference type="SAM" id="Phobius"/>
    </source>
</evidence>
<comment type="similarity">
    <text evidence="2">Belongs to the polysaccharide synthase family.</text>
</comment>
<dbReference type="EMBL" id="CP013926">
    <property type="protein sequence ID" value="AMJ74011.1"/>
    <property type="molecule type" value="Genomic_DNA"/>
</dbReference>
<keyword evidence="6 7" id="KW-0472">Membrane</keyword>
<keyword evidence="4 7" id="KW-0812">Transmembrane</keyword>
<dbReference type="Pfam" id="PF13440">
    <property type="entry name" value="Polysacc_synt_3"/>
    <property type="match status" value="1"/>
</dbReference>
<reference evidence="8 9" key="1">
    <citation type="submission" date="2015-12" db="EMBL/GenBank/DDBJ databases">
        <title>Intraspecies pangenome expansion in the marine bacterium Alteromonas.</title>
        <authorList>
            <person name="Lopez-Perez M."/>
            <person name="Rodriguez-Valera F."/>
        </authorList>
    </citation>
    <scope>NUCLEOTIDE SEQUENCE [LARGE SCALE GENOMIC DNA]</scope>
    <source>
        <strain evidence="8 9">LMG 21861</strain>
    </source>
</reference>
<evidence type="ECO:0008006" key="10">
    <source>
        <dbReference type="Google" id="ProtNLM"/>
    </source>
</evidence>
<feature type="transmembrane region" description="Helical" evidence="7">
    <location>
        <begin position="43"/>
        <end position="62"/>
    </location>
</feature>
<keyword evidence="5 7" id="KW-1133">Transmembrane helix</keyword>
<keyword evidence="3" id="KW-1003">Cell membrane</keyword>
<feature type="transmembrane region" description="Helical" evidence="7">
    <location>
        <begin position="74"/>
        <end position="98"/>
    </location>
</feature>
<dbReference type="PANTHER" id="PTHR30250">
    <property type="entry name" value="PST FAMILY PREDICTED COLANIC ACID TRANSPORTER"/>
    <property type="match status" value="1"/>
</dbReference>